<evidence type="ECO:0000313" key="3">
    <source>
        <dbReference type="Proteomes" id="UP001233999"/>
    </source>
</evidence>
<feature type="region of interest" description="Disordered" evidence="1">
    <location>
        <begin position="187"/>
        <end position="215"/>
    </location>
</feature>
<protein>
    <submittedName>
        <fullName evidence="2">Uncharacterized protein</fullName>
    </submittedName>
</protein>
<accession>A0AAD8EGS3</accession>
<comment type="caution">
    <text evidence="2">The sequence shown here is derived from an EMBL/GenBank/DDBJ whole genome shotgun (WGS) entry which is preliminary data.</text>
</comment>
<sequence>MENVRIISSDSSNIGRTEEAGDEDTIRTEENEMLTTETSTISSISLFDEDKINKICLTFCNTESPTKRQKIKMFWKYVDSRPDLDAMKVTGWNEQELMEQRATYLSKDLLLEANYHAQPGLKAECFHYLQNEIAQLEKVHNDFHCIQDNNLCSYRRENGILAYSIRETPQEILSQLPSDAALGAKTDLPGYVERSRNSRAAASQTDHVPSSKNKT</sequence>
<feature type="compositionally biased region" description="Basic and acidic residues" evidence="1">
    <location>
        <begin position="16"/>
        <end position="26"/>
    </location>
</feature>
<dbReference type="Proteomes" id="UP001233999">
    <property type="component" value="Unassembled WGS sequence"/>
</dbReference>
<keyword evidence="3" id="KW-1185">Reference proteome</keyword>
<organism evidence="2 3">
    <name type="scientific">Diploptera punctata</name>
    <name type="common">Pacific beetle cockroach</name>
    <dbReference type="NCBI Taxonomy" id="6984"/>
    <lineage>
        <taxon>Eukaryota</taxon>
        <taxon>Metazoa</taxon>
        <taxon>Ecdysozoa</taxon>
        <taxon>Arthropoda</taxon>
        <taxon>Hexapoda</taxon>
        <taxon>Insecta</taxon>
        <taxon>Pterygota</taxon>
        <taxon>Neoptera</taxon>
        <taxon>Polyneoptera</taxon>
        <taxon>Dictyoptera</taxon>
        <taxon>Blattodea</taxon>
        <taxon>Blaberoidea</taxon>
        <taxon>Blaberidae</taxon>
        <taxon>Diplopterinae</taxon>
        <taxon>Diploptera</taxon>
    </lineage>
</organism>
<reference evidence="2" key="1">
    <citation type="journal article" date="2023" name="IScience">
        <title>Live-bearing cockroach genome reveals convergent evolutionary mechanisms linked to viviparity in insects and beyond.</title>
        <authorList>
            <person name="Fouks B."/>
            <person name="Harrison M.C."/>
            <person name="Mikhailova A.A."/>
            <person name="Marchal E."/>
            <person name="English S."/>
            <person name="Carruthers M."/>
            <person name="Jennings E.C."/>
            <person name="Chiamaka E.L."/>
            <person name="Frigard R.A."/>
            <person name="Pippel M."/>
            <person name="Attardo G.M."/>
            <person name="Benoit J.B."/>
            <person name="Bornberg-Bauer E."/>
            <person name="Tobe S.S."/>
        </authorList>
    </citation>
    <scope>NUCLEOTIDE SEQUENCE</scope>
    <source>
        <strain evidence="2">Stay&amp;Tobe</strain>
    </source>
</reference>
<dbReference type="AlphaFoldDB" id="A0AAD8EGS3"/>
<feature type="compositionally biased region" description="Polar residues" evidence="1">
    <location>
        <begin position="198"/>
        <end position="215"/>
    </location>
</feature>
<proteinExistence type="predicted"/>
<reference evidence="2" key="2">
    <citation type="submission" date="2023-05" db="EMBL/GenBank/DDBJ databases">
        <authorList>
            <person name="Fouks B."/>
        </authorList>
    </citation>
    <scope>NUCLEOTIDE SEQUENCE</scope>
    <source>
        <strain evidence="2">Stay&amp;Tobe</strain>
        <tissue evidence="2">Testes</tissue>
    </source>
</reference>
<evidence type="ECO:0000313" key="2">
    <source>
        <dbReference type="EMBL" id="KAJ9589349.1"/>
    </source>
</evidence>
<feature type="region of interest" description="Disordered" evidence="1">
    <location>
        <begin position="1"/>
        <end position="26"/>
    </location>
</feature>
<feature type="compositionally biased region" description="Polar residues" evidence="1">
    <location>
        <begin position="1"/>
        <end position="15"/>
    </location>
</feature>
<dbReference type="EMBL" id="JASPKZ010004948">
    <property type="protein sequence ID" value="KAJ9589349.1"/>
    <property type="molecule type" value="Genomic_DNA"/>
</dbReference>
<gene>
    <name evidence="2" type="ORF">L9F63_017437</name>
</gene>
<evidence type="ECO:0000256" key="1">
    <source>
        <dbReference type="SAM" id="MobiDB-lite"/>
    </source>
</evidence>
<name>A0AAD8EGS3_DIPPU</name>